<dbReference type="SUPFAM" id="SSF52788">
    <property type="entry name" value="Phosphotyrosine protein phosphatases I"/>
    <property type="match status" value="1"/>
</dbReference>
<dbReference type="OrthoDB" id="9784339at2"/>
<dbReference type="InterPro" id="IPR050438">
    <property type="entry name" value="LMW_PTPase"/>
</dbReference>
<evidence type="ECO:0000313" key="7">
    <source>
        <dbReference type="EMBL" id="APF41352.1"/>
    </source>
</evidence>
<evidence type="ECO:0000256" key="5">
    <source>
        <dbReference type="PIRSR" id="PIRSR617867-1"/>
    </source>
</evidence>
<feature type="active site" evidence="5">
    <location>
        <position position="14"/>
    </location>
</feature>
<dbReference type="AlphaFoldDB" id="A0A1L2ZQR8"/>
<accession>A0A1L2ZQR8</accession>
<evidence type="ECO:0000313" key="8">
    <source>
        <dbReference type="Proteomes" id="UP000183530"/>
    </source>
</evidence>
<evidence type="ECO:0000256" key="2">
    <source>
        <dbReference type="ARBA" id="ARBA00013064"/>
    </source>
</evidence>
<sequence>MTLVAVVCTGNICRSPMAEYMIRAAAEEAGLFNVFVTSAGTTGWELGNPIDSRASEILQSLGHDASEHTARQFELHEFSNVDLVLAMEDEHYAHLRHLAPTAHDRAKVRMFRAFDPKVAHRGIEDQGIYDPWYGEESDFEAVRDLIAASIPGIIDYLRELEEAPSGKPSPPGEDKDQY</sequence>
<dbReference type="CDD" id="cd16343">
    <property type="entry name" value="LMWPTP"/>
    <property type="match status" value="1"/>
</dbReference>
<evidence type="ECO:0000256" key="4">
    <source>
        <dbReference type="ARBA" id="ARBA00022912"/>
    </source>
</evidence>
<keyword evidence="8" id="KW-1185">Reference proteome</keyword>
<dbReference type="InterPro" id="IPR017867">
    <property type="entry name" value="Tyr_phospatase_low_mol_wt"/>
</dbReference>
<dbReference type="InterPro" id="IPR036196">
    <property type="entry name" value="Ptyr_pPase_sf"/>
</dbReference>
<protein>
    <recommendedName>
        <fullName evidence="2">protein-tyrosine-phosphatase</fullName>
        <ecNumber evidence="2">3.1.3.48</ecNumber>
    </recommendedName>
</protein>
<keyword evidence="3" id="KW-0378">Hydrolase</keyword>
<dbReference type="SMART" id="SM00226">
    <property type="entry name" value="LMWPc"/>
    <property type="match status" value="1"/>
</dbReference>
<keyword evidence="4" id="KW-0904">Protein phosphatase</keyword>
<dbReference type="Proteomes" id="UP000183530">
    <property type="component" value="Chromosome"/>
</dbReference>
<organism evidence="7 8">
    <name type="scientific">Neomicrococcus aestuarii</name>
    <dbReference type="NCBI Taxonomy" id="556325"/>
    <lineage>
        <taxon>Bacteria</taxon>
        <taxon>Bacillati</taxon>
        <taxon>Actinomycetota</taxon>
        <taxon>Actinomycetes</taxon>
        <taxon>Micrococcales</taxon>
        <taxon>Micrococcaceae</taxon>
        <taxon>Neomicrococcus</taxon>
    </lineage>
</organism>
<feature type="active site" description="Proton donor" evidence="5">
    <location>
        <position position="130"/>
    </location>
</feature>
<dbReference type="Pfam" id="PF01451">
    <property type="entry name" value="LMWPc"/>
    <property type="match status" value="1"/>
</dbReference>
<evidence type="ECO:0000259" key="6">
    <source>
        <dbReference type="SMART" id="SM00226"/>
    </source>
</evidence>
<reference evidence="7 8" key="1">
    <citation type="submission" date="2016-11" db="EMBL/GenBank/DDBJ databases">
        <title>Genome sequencing of Zhihengliuella aestuarii B18 antagonistic to Plasmodiophora brassicae.</title>
        <authorList>
            <person name="Luo Y."/>
        </authorList>
    </citation>
    <scope>NUCLEOTIDE SEQUENCE [LARGE SCALE GENOMIC DNA]</scope>
    <source>
        <strain evidence="7 8">B18</strain>
    </source>
</reference>
<name>A0A1L2ZQR8_9MICC</name>
<evidence type="ECO:0000256" key="1">
    <source>
        <dbReference type="ARBA" id="ARBA00011063"/>
    </source>
</evidence>
<dbReference type="RefSeq" id="WP_071894820.1">
    <property type="nucleotide sequence ID" value="NZ_CP018135.1"/>
</dbReference>
<gene>
    <name evidence="7" type="ORF">BHE16_10520</name>
</gene>
<dbReference type="EMBL" id="CP018135">
    <property type="protein sequence ID" value="APF41352.1"/>
    <property type="molecule type" value="Genomic_DNA"/>
</dbReference>
<feature type="domain" description="Phosphotyrosine protein phosphatase I" evidence="6">
    <location>
        <begin position="2"/>
        <end position="156"/>
    </location>
</feature>
<dbReference type="Gene3D" id="3.40.50.2300">
    <property type="match status" value="1"/>
</dbReference>
<evidence type="ECO:0000256" key="3">
    <source>
        <dbReference type="ARBA" id="ARBA00022801"/>
    </source>
</evidence>
<dbReference type="PANTHER" id="PTHR11717:SF7">
    <property type="entry name" value="LOW MOLECULAR WEIGHT PHOSPHOTYROSINE PROTEIN PHOSPHATASE"/>
    <property type="match status" value="1"/>
</dbReference>
<dbReference type="PANTHER" id="PTHR11717">
    <property type="entry name" value="LOW MOLECULAR WEIGHT PROTEIN TYROSINE PHOSPHATASE"/>
    <property type="match status" value="1"/>
</dbReference>
<feature type="active site" description="Nucleophile" evidence="5">
    <location>
        <position position="8"/>
    </location>
</feature>
<dbReference type="EC" id="3.1.3.48" evidence="2"/>
<comment type="similarity">
    <text evidence="1">Belongs to the low molecular weight phosphotyrosine protein phosphatase family.</text>
</comment>
<proteinExistence type="inferred from homology"/>
<dbReference type="GO" id="GO:0004725">
    <property type="term" value="F:protein tyrosine phosphatase activity"/>
    <property type="evidence" value="ECO:0007669"/>
    <property type="project" value="UniProtKB-EC"/>
</dbReference>
<dbReference type="InterPro" id="IPR023485">
    <property type="entry name" value="Ptyr_pPase"/>
</dbReference>
<dbReference type="PRINTS" id="PR00719">
    <property type="entry name" value="LMWPTPASE"/>
</dbReference>
<dbReference type="STRING" id="556325.BHE16_10520"/>
<dbReference type="KEGG" id="nae:BHE16_10520"/>